<evidence type="ECO:0000259" key="7">
    <source>
        <dbReference type="PROSITE" id="PS51473"/>
    </source>
</evidence>
<dbReference type="CDD" id="cd23509">
    <property type="entry name" value="Gnk2-like"/>
    <property type="match status" value="2"/>
</dbReference>
<sequence>VTCVQICPMLLAEVAQREEREIDMVLVVDETEKVTFHSDPYPSLLHKHHSLNAYFTEKQVSKKSKKVSTTMYISPSVLIRLLLVPILAVVAIQLLFVRAVSSVNMTNPYLHHKCFVTLGKYKPGSQYEKNLKRIINEFPKGSFKRGFISMTLGESPDFIVMLFQCRGDTHGPKCRSCYATAKPEFFKRCPRHKGGIIWYDQCSLYFSTIDSLGMIDYDNNFCMSNATKISDDLYNQVKPRHFIDDMIQNATREAKREAPYYMAEEKRVGKETIYGMAECSFDMSQKNCRKCLERNNFYFARCFWDKLGARVLGKSCSFRYEFYPFILPKAGPKYLKP</sequence>
<dbReference type="Pfam" id="PF01657">
    <property type="entry name" value="Stress-antifung"/>
    <property type="match status" value="2"/>
</dbReference>
<accession>A0ABQ8BHP2</accession>
<evidence type="ECO:0000256" key="1">
    <source>
        <dbReference type="ARBA" id="ARBA00004613"/>
    </source>
</evidence>
<dbReference type="InterPro" id="IPR002902">
    <property type="entry name" value="GNK2"/>
</dbReference>
<dbReference type="Gene3D" id="3.30.430.20">
    <property type="entry name" value="Gnk2 domain, C-X8-C-X2-C motif"/>
    <property type="match status" value="2"/>
</dbReference>
<keyword evidence="9" id="KW-1185">Reference proteome</keyword>
<evidence type="ECO:0000256" key="4">
    <source>
        <dbReference type="ARBA" id="ARBA00022737"/>
    </source>
</evidence>
<dbReference type="InterPro" id="IPR050581">
    <property type="entry name" value="CRR_secretory_protein"/>
</dbReference>
<comment type="similarity">
    <text evidence="5">Belongs to the cysteine-rich repeat secretory protein family.</text>
</comment>
<feature type="transmembrane region" description="Helical" evidence="6">
    <location>
        <begin position="72"/>
        <end position="96"/>
    </location>
</feature>
<comment type="caution">
    <text evidence="8">The sequence shown here is derived from an EMBL/GenBank/DDBJ whole genome shotgun (WGS) entry which is preliminary data.</text>
</comment>
<keyword evidence="6" id="KW-0472">Membrane</keyword>
<dbReference type="PANTHER" id="PTHR32411:SF59">
    <property type="entry name" value="GNK2-HOMOLOGOUS DOMAIN-CONTAINING PROTEIN"/>
    <property type="match status" value="1"/>
</dbReference>
<protein>
    <recommendedName>
        <fullName evidence="7">Gnk2-homologous domain-containing protein</fullName>
    </recommendedName>
</protein>
<comment type="subcellular location">
    <subcellularLocation>
        <location evidence="1">Secreted</location>
    </subcellularLocation>
</comment>
<reference evidence="8 9" key="1">
    <citation type="submission" date="2021-05" db="EMBL/GenBank/DDBJ databases">
        <title>Genome Assembly of Synthetic Allotetraploid Brassica napus Reveals Homoeologous Exchanges between Subgenomes.</title>
        <authorList>
            <person name="Davis J.T."/>
        </authorList>
    </citation>
    <scope>NUCLEOTIDE SEQUENCE [LARGE SCALE GENOMIC DNA]</scope>
    <source>
        <strain evidence="9">cv. Da-Ae</strain>
        <tissue evidence="8">Seedling</tissue>
    </source>
</reference>
<evidence type="ECO:0000256" key="6">
    <source>
        <dbReference type="SAM" id="Phobius"/>
    </source>
</evidence>
<feature type="non-terminal residue" evidence="8">
    <location>
        <position position="1"/>
    </location>
</feature>
<keyword evidence="3" id="KW-0732">Signal</keyword>
<keyword evidence="2" id="KW-0964">Secreted</keyword>
<keyword evidence="6" id="KW-1133">Transmembrane helix</keyword>
<evidence type="ECO:0000256" key="5">
    <source>
        <dbReference type="ARBA" id="ARBA00038515"/>
    </source>
</evidence>
<dbReference type="PANTHER" id="PTHR32411">
    <property type="entry name" value="CYSTEINE-RICH REPEAT SECRETORY PROTEIN 38-RELATED"/>
    <property type="match status" value="1"/>
</dbReference>
<organism evidence="8 9">
    <name type="scientific">Brassica napus</name>
    <name type="common">Rape</name>
    <dbReference type="NCBI Taxonomy" id="3708"/>
    <lineage>
        <taxon>Eukaryota</taxon>
        <taxon>Viridiplantae</taxon>
        <taxon>Streptophyta</taxon>
        <taxon>Embryophyta</taxon>
        <taxon>Tracheophyta</taxon>
        <taxon>Spermatophyta</taxon>
        <taxon>Magnoliopsida</taxon>
        <taxon>eudicotyledons</taxon>
        <taxon>Gunneridae</taxon>
        <taxon>Pentapetalae</taxon>
        <taxon>rosids</taxon>
        <taxon>malvids</taxon>
        <taxon>Brassicales</taxon>
        <taxon>Brassicaceae</taxon>
        <taxon>Brassiceae</taxon>
        <taxon>Brassica</taxon>
    </lineage>
</organism>
<feature type="domain" description="Gnk2-homologous" evidence="7">
    <location>
        <begin position="217"/>
        <end position="325"/>
    </location>
</feature>
<proteinExistence type="inferred from homology"/>
<evidence type="ECO:0000313" key="8">
    <source>
        <dbReference type="EMBL" id="KAH0903982.1"/>
    </source>
</evidence>
<keyword evidence="4" id="KW-0677">Repeat</keyword>
<keyword evidence="6" id="KW-0812">Transmembrane</keyword>
<dbReference type="PROSITE" id="PS51473">
    <property type="entry name" value="GNK2"/>
    <property type="match status" value="2"/>
</dbReference>
<name>A0ABQ8BHP2_BRANA</name>
<evidence type="ECO:0000313" key="9">
    <source>
        <dbReference type="Proteomes" id="UP000824890"/>
    </source>
</evidence>
<feature type="domain" description="Gnk2-homologous" evidence="7">
    <location>
        <begin position="109"/>
        <end position="211"/>
    </location>
</feature>
<gene>
    <name evidence="8" type="ORF">HID58_043485</name>
</gene>
<evidence type="ECO:0000256" key="2">
    <source>
        <dbReference type="ARBA" id="ARBA00022525"/>
    </source>
</evidence>
<evidence type="ECO:0000256" key="3">
    <source>
        <dbReference type="ARBA" id="ARBA00022729"/>
    </source>
</evidence>
<dbReference type="Proteomes" id="UP000824890">
    <property type="component" value="Unassembled WGS sequence"/>
</dbReference>
<dbReference type="InterPro" id="IPR038408">
    <property type="entry name" value="GNK2_sf"/>
</dbReference>
<dbReference type="EMBL" id="JAGKQM010000011">
    <property type="protein sequence ID" value="KAH0903982.1"/>
    <property type="molecule type" value="Genomic_DNA"/>
</dbReference>